<evidence type="ECO:0000259" key="7">
    <source>
        <dbReference type="PROSITE" id="PS51900"/>
    </source>
</evidence>
<comment type="similarity">
    <text evidence="1">Belongs to the 'phage' integrase family.</text>
</comment>
<keyword evidence="3 5" id="KW-0238">DNA-binding</keyword>
<dbReference type="InterPro" id="IPR011010">
    <property type="entry name" value="DNA_brk_join_enz"/>
</dbReference>
<dbReference type="Pfam" id="PF00589">
    <property type="entry name" value="Phage_integrase"/>
    <property type="match status" value="1"/>
</dbReference>
<dbReference type="AlphaFoldDB" id="A0A839XVQ3"/>
<evidence type="ECO:0000256" key="2">
    <source>
        <dbReference type="ARBA" id="ARBA00022908"/>
    </source>
</evidence>
<dbReference type="Pfam" id="PF14659">
    <property type="entry name" value="Phage_int_SAM_3"/>
    <property type="match status" value="1"/>
</dbReference>
<dbReference type="GO" id="GO:0003677">
    <property type="term" value="F:DNA binding"/>
    <property type="evidence" value="ECO:0007669"/>
    <property type="project" value="UniProtKB-UniRule"/>
</dbReference>
<dbReference type="Gene3D" id="1.10.150.130">
    <property type="match status" value="1"/>
</dbReference>
<accession>A0A839XVQ3</accession>
<proteinExistence type="inferred from homology"/>
<dbReference type="InterPro" id="IPR002104">
    <property type="entry name" value="Integrase_catalytic"/>
</dbReference>
<dbReference type="PANTHER" id="PTHR30629">
    <property type="entry name" value="PROPHAGE INTEGRASE"/>
    <property type="match status" value="1"/>
</dbReference>
<dbReference type="PROSITE" id="PS51898">
    <property type="entry name" value="TYR_RECOMBINASE"/>
    <property type="match status" value="1"/>
</dbReference>
<dbReference type="InterPro" id="IPR050808">
    <property type="entry name" value="Phage_Integrase"/>
</dbReference>
<sequence length="372" mass="41531">MAWIEQHGGGWRVRYQRPDGSIGSESGFADPERARGRASDIKYELRNQLFQDPKKGQITLGEWIEIWSEAHDVSAGTWAKYRCHLDNHILPKFGDVPLAEMSRIRIKAWVKNLNRHLADATTTDVMVLLSMILREAVDEGLIANNPCSRLGVRLSAPKQRVVAAPWEVDRISQRCGTDGRVLVVTAAYTGMRWGELAGLQWHNVDLKAGTINIDADKGALHEHGGVLELGPPKTPASVRTIHIPTSLTALLTEHAGRQVGDHVFTGRHGGLLRRANFGKRFWKPAVEGDKERGRAALKPGLTFHDLRHTQRTWLIEDGVPEVLIHDRLGHRLPGVRGIYSHVTEPMIAAMCAGLERRWRNSISEVLLEPVPD</sequence>
<dbReference type="CDD" id="cd01189">
    <property type="entry name" value="INT_ICEBs1_C_like"/>
    <property type="match status" value="1"/>
</dbReference>
<evidence type="ECO:0000256" key="5">
    <source>
        <dbReference type="PROSITE-ProRule" id="PRU01248"/>
    </source>
</evidence>
<evidence type="ECO:0000313" key="8">
    <source>
        <dbReference type="EMBL" id="MBB3666189.1"/>
    </source>
</evidence>
<dbReference type="PROSITE" id="PS51900">
    <property type="entry name" value="CB"/>
    <property type="match status" value="1"/>
</dbReference>
<keyword evidence="4" id="KW-0233">DNA recombination</keyword>
<dbReference type="EMBL" id="JACIBS010000013">
    <property type="protein sequence ID" value="MBB3666189.1"/>
    <property type="molecule type" value="Genomic_DNA"/>
</dbReference>
<dbReference type="Proteomes" id="UP000564573">
    <property type="component" value="Unassembled WGS sequence"/>
</dbReference>
<dbReference type="GO" id="GO:0006310">
    <property type="term" value="P:DNA recombination"/>
    <property type="evidence" value="ECO:0007669"/>
    <property type="project" value="UniProtKB-KW"/>
</dbReference>
<dbReference type="InterPro" id="IPR004107">
    <property type="entry name" value="Integrase_SAM-like_N"/>
</dbReference>
<dbReference type="InterPro" id="IPR010998">
    <property type="entry name" value="Integrase_recombinase_N"/>
</dbReference>
<evidence type="ECO:0000256" key="1">
    <source>
        <dbReference type="ARBA" id="ARBA00008857"/>
    </source>
</evidence>
<dbReference type="InterPro" id="IPR044068">
    <property type="entry name" value="CB"/>
</dbReference>
<evidence type="ECO:0000313" key="9">
    <source>
        <dbReference type="Proteomes" id="UP000564573"/>
    </source>
</evidence>
<feature type="domain" description="Core-binding (CB)" evidence="7">
    <location>
        <begin position="58"/>
        <end position="137"/>
    </location>
</feature>
<dbReference type="GO" id="GO:0015074">
    <property type="term" value="P:DNA integration"/>
    <property type="evidence" value="ECO:0007669"/>
    <property type="project" value="UniProtKB-KW"/>
</dbReference>
<evidence type="ECO:0000256" key="3">
    <source>
        <dbReference type="ARBA" id="ARBA00023125"/>
    </source>
</evidence>
<feature type="domain" description="Tyr recombinase" evidence="6">
    <location>
        <begin position="155"/>
        <end position="352"/>
    </location>
</feature>
<dbReference type="InterPro" id="IPR013762">
    <property type="entry name" value="Integrase-like_cat_sf"/>
</dbReference>
<keyword evidence="9" id="KW-1185">Reference proteome</keyword>
<gene>
    <name evidence="8" type="ORF">FB384_005150</name>
</gene>
<dbReference type="Gene3D" id="1.10.443.10">
    <property type="entry name" value="Intergrase catalytic core"/>
    <property type="match status" value="1"/>
</dbReference>
<evidence type="ECO:0000256" key="4">
    <source>
        <dbReference type="ARBA" id="ARBA00023172"/>
    </source>
</evidence>
<organism evidence="8 9">
    <name type="scientific">Prauserella sediminis</name>
    <dbReference type="NCBI Taxonomy" id="577680"/>
    <lineage>
        <taxon>Bacteria</taxon>
        <taxon>Bacillati</taxon>
        <taxon>Actinomycetota</taxon>
        <taxon>Actinomycetes</taxon>
        <taxon>Pseudonocardiales</taxon>
        <taxon>Pseudonocardiaceae</taxon>
        <taxon>Prauserella</taxon>
        <taxon>Prauserella salsuginis group</taxon>
    </lineage>
</organism>
<reference evidence="8 9" key="1">
    <citation type="submission" date="2020-08" db="EMBL/GenBank/DDBJ databases">
        <title>Sequencing the genomes of 1000 actinobacteria strains.</title>
        <authorList>
            <person name="Klenk H.-P."/>
        </authorList>
    </citation>
    <scope>NUCLEOTIDE SEQUENCE [LARGE SCALE GENOMIC DNA]</scope>
    <source>
        <strain evidence="8 9">DSM 45267</strain>
    </source>
</reference>
<dbReference type="RefSeq" id="WP_183787370.1">
    <property type="nucleotide sequence ID" value="NZ_JACIBS010000013.1"/>
</dbReference>
<comment type="caution">
    <text evidence="8">The sequence shown here is derived from an EMBL/GenBank/DDBJ whole genome shotgun (WGS) entry which is preliminary data.</text>
</comment>
<name>A0A839XVQ3_9PSEU</name>
<dbReference type="PANTHER" id="PTHR30629:SF2">
    <property type="entry name" value="PROPHAGE INTEGRASE INTS-RELATED"/>
    <property type="match status" value="1"/>
</dbReference>
<dbReference type="SUPFAM" id="SSF56349">
    <property type="entry name" value="DNA breaking-rejoining enzymes"/>
    <property type="match status" value="1"/>
</dbReference>
<evidence type="ECO:0000259" key="6">
    <source>
        <dbReference type="PROSITE" id="PS51898"/>
    </source>
</evidence>
<keyword evidence="2" id="KW-0229">DNA integration</keyword>
<protein>
    <submittedName>
        <fullName evidence="8">Integrase</fullName>
    </submittedName>
</protein>